<sequence>MRFTHPLLQLLALCQYASASPCKPSATSFPLDVTTSATESSVITATTPSAEPSTTTSSGPQQPTNLLRNPVFEEDTIEPWIRPRSDGAISISTSDSHGGSQSDYMAGAPGDPAVMGFKKSIDSSLIEADTNYQFSAWVKTTLRSSCFNQQLQCGTGNAIFGQSNFGGLWIHGYWQQGLARGLRLLWTTGRLS</sequence>
<dbReference type="EMBL" id="JAGPXF010000003">
    <property type="protein sequence ID" value="KAH7251044.1"/>
    <property type="molecule type" value="Genomic_DNA"/>
</dbReference>
<keyword evidence="3" id="KW-0732">Signal</keyword>
<dbReference type="Gene3D" id="2.60.120.260">
    <property type="entry name" value="Galactose-binding domain-like"/>
    <property type="match status" value="1"/>
</dbReference>
<organism evidence="5 6">
    <name type="scientific">Fusarium tricinctum</name>
    <dbReference type="NCBI Taxonomy" id="61284"/>
    <lineage>
        <taxon>Eukaryota</taxon>
        <taxon>Fungi</taxon>
        <taxon>Dikarya</taxon>
        <taxon>Ascomycota</taxon>
        <taxon>Pezizomycotina</taxon>
        <taxon>Sordariomycetes</taxon>
        <taxon>Hypocreomycetidae</taxon>
        <taxon>Hypocreales</taxon>
        <taxon>Nectriaceae</taxon>
        <taxon>Fusarium</taxon>
        <taxon>Fusarium tricinctum species complex</taxon>
    </lineage>
</organism>
<evidence type="ECO:0000259" key="4">
    <source>
        <dbReference type="Pfam" id="PF02018"/>
    </source>
</evidence>
<keyword evidence="1" id="KW-0378">Hydrolase</keyword>
<reference evidence="5" key="1">
    <citation type="journal article" date="2021" name="Nat. Commun.">
        <title>Genetic determinants of endophytism in the Arabidopsis root mycobiome.</title>
        <authorList>
            <person name="Mesny F."/>
            <person name="Miyauchi S."/>
            <person name="Thiergart T."/>
            <person name="Pickel B."/>
            <person name="Atanasova L."/>
            <person name="Karlsson M."/>
            <person name="Huettel B."/>
            <person name="Barry K.W."/>
            <person name="Haridas S."/>
            <person name="Chen C."/>
            <person name="Bauer D."/>
            <person name="Andreopoulos W."/>
            <person name="Pangilinan J."/>
            <person name="LaButti K."/>
            <person name="Riley R."/>
            <person name="Lipzen A."/>
            <person name="Clum A."/>
            <person name="Drula E."/>
            <person name="Henrissat B."/>
            <person name="Kohler A."/>
            <person name="Grigoriev I.V."/>
            <person name="Martin F.M."/>
            <person name="Hacquard S."/>
        </authorList>
    </citation>
    <scope>NUCLEOTIDE SEQUENCE</scope>
    <source>
        <strain evidence="5">MPI-SDFR-AT-0068</strain>
    </source>
</reference>
<name>A0A8K0S364_9HYPO</name>
<evidence type="ECO:0000256" key="3">
    <source>
        <dbReference type="SAM" id="SignalP"/>
    </source>
</evidence>
<feature type="signal peptide" evidence="3">
    <location>
        <begin position="1"/>
        <end position="19"/>
    </location>
</feature>
<feature type="domain" description="CBM-cenC" evidence="4">
    <location>
        <begin position="65"/>
        <end position="141"/>
    </location>
</feature>
<evidence type="ECO:0000313" key="5">
    <source>
        <dbReference type="EMBL" id="KAH7251044.1"/>
    </source>
</evidence>
<feature type="compositionally biased region" description="Low complexity" evidence="2">
    <location>
        <begin position="44"/>
        <end position="64"/>
    </location>
</feature>
<evidence type="ECO:0000313" key="6">
    <source>
        <dbReference type="Proteomes" id="UP000813427"/>
    </source>
</evidence>
<feature type="chain" id="PRO_5035477179" description="CBM-cenC domain-containing protein" evidence="3">
    <location>
        <begin position="20"/>
        <end position="192"/>
    </location>
</feature>
<keyword evidence="6" id="KW-1185">Reference proteome</keyword>
<feature type="region of interest" description="Disordered" evidence="2">
    <location>
        <begin position="40"/>
        <end position="67"/>
    </location>
</feature>
<comment type="caution">
    <text evidence="5">The sequence shown here is derived from an EMBL/GenBank/DDBJ whole genome shotgun (WGS) entry which is preliminary data.</text>
</comment>
<evidence type="ECO:0000256" key="1">
    <source>
        <dbReference type="ARBA" id="ARBA00022801"/>
    </source>
</evidence>
<proteinExistence type="predicted"/>
<dbReference type="Pfam" id="PF02018">
    <property type="entry name" value="CBM_4_9"/>
    <property type="match status" value="1"/>
</dbReference>
<dbReference type="GO" id="GO:0016798">
    <property type="term" value="F:hydrolase activity, acting on glycosyl bonds"/>
    <property type="evidence" value="ECO:0007669"/>
    <property type="project" value="InterPro"/>
</dbReference>
<protein>
    <recommendedName>
        <fullName evidence="4">CBM-cenC domain-containing protein</fullName>
    </recommendedName>
</protein>
<dbReference type="InterPro" id="IPR003305">
    <property type="entry name" value="CenC_carb-bd"/>
</dbReference>
<dbReference type="AlphaFoldDB" id="A0A8K0S364"/>
<accession>A0A8K0S364</accession>
<gene>
    <name evidence="5" type="ORF">BKA59DRAFT_452283</name>
</gene>
<dbReference type="Proteomes" id="UP000813427">
    <property type="component" value="Unassembled WGS sequence"/>
</dbReference>
<evidence type="ECO:0000256" key="2">
    <source>
        <dbReference type="SAM" id="MobiDB-lite"/>
    </source>
</evidence>
<dbReference type="OrthoDB" id="5102317at2759"/>